<evidence type="ECO:0000313" key="2">
    <source>
        <dbReference type="EMBL" id="AYG05241.1"/>
    </source>
</evidence>
<dbReference type="InterPro" id="IPR002575">
    <property type="entry name" value="Aminoglycoside_PTrfase"/>
</dbReference>
<dbReference type="OrthoDB" id="9797603at2"/>
<accession>A0A387C3U1</accession>
<dbReference type="Gene3D" id="3.30.200.20">
    <property type="entry name" value="Phosphorylase Kinase, domain 1"/>
    <property type="match status" value="1"/>
</dbReference>
<reference evidence="2 3" key="1">
    <citation type="submission" date="2018-09" db="EMBL/GenBank/DDBJ databases">
        <title>Genome sequencing of strain 2DFW10M-5.</title>
        <authorList>
            <person name="Heo J."/>
            <person name="Kim S.-J."/>
            <person name="Kwon S.-W."/>
        </authorList>
    </citation>
    <scope>NUCLEOTIDE SEQUENCE [LARGE SCALE GENOMIC DNA]</scope>
    <source>
        <strain evidence="2 3">2DFW10M-5</strain>
    </source>
</reference>
<protein>
    <submittedName>
        <fullName evidence="2">Aminoglycoside phosphotransferase family protein</fullName>
    </submittedName>
</protein>
<gene>
    <name evidence="2" type="ORF">D7I44_03070</name>
</gene>
<dbReference type="PANTHER" id="PTHR21310">
    <property type="entry name" value="AMINOGLYCOSIDE PHOSPHOTRANSFERASE-RELATED-RELATED"/>
    <property type="match status" value="1"/>
</dbReference>
<dbReference type="Pfam" id="PF01636">
    <property type="entry name" value="APH"/>
    <property type="match status" value="1"/>
</dbReference>
<dbReference type="AlphaFoldDB" id="A0A387C3U1"/>
<proteinExistence type="predicted"/>
<evidence type="ECO:0000259" key="1">
    <source>
        <dbReference type="Pfam" id="PF01636"/>
    </source>
</evidence>
<sequence length="299" mass="32836">MHAHQIDVSDDDVRRLIGTQFPQWAHERVRRVPSYGTTNAMFRLGADKVVRLPFIPGDGVGVPVETAILERVSGQLPVAIPAVLANGRADECYPYTWSVLGWVEGEMPVPEALVDATGLVDDLVAVLARLRELPTEGVRLAQRSGPLAPLAEPVREAMRELDGEFDTDALRRLWDDALAAPEWAAEPVWLHADLLPSNLLVDEHGRLAGVLDWAAAGIGDPSCELLAAWNVFPSGAREVFRARLAERLDLDDATWRRGRGWAIAQAVLALPYYRGTNAGMVEMATRALRALEQVPADHR</sequence>
<dbReference type="PANTHER" id="PTHR21310:SF42">
    <property type="entry name" value="BIFUNCTIONAL AAC_APH"/>
    <property type="match status" value="1"/>
</dbReference>
<dbReference type="KEGG" id="gry:D7I44_03070"/>
<dbReference type="InterPro" id="IPR051678">
    <property type="entry name" value="AGP_Transferase"/>
</dbReference>
<dbReference type="SUPFAM" id="SSF56112">
    <property type="entry name" value="Protein kinase-like (PK-like)"/>
    <property type="match status" value="1"/>
</dbReference>
<organism evidence="2 3">
    <name type="scientific">Gryllotalpicola protaetiae</name>
    <dbReference type="NCBI Taxonomy" id="2419771"/>
    <lineage>
        <taxon>Bacteria</taxon>
        <taxon>Bacillati</taxon>
        <taxon>Actinomycetota</taxon>
        <taxon>Actinomycetes</taxon>
        <taxon>Micrococcales</taxon>
        <taxon>Microbacteriaceae</taxon>
        <taxon>Gryllotalpicola</taxon>
    </lineage>
</organism>
<dbReference type="CDD" id="cd05155">
    <property type="entry name" value="APH_ChoK_like_1"/>
    <property type="match status" value="1"/>
</dbReference>
<dbReference type="Gene3D" id="3.90.1200.10">
    <property type="match status" value="1"/>
</dbReference>
<keyword evidence="2" id="KW-0808">Transferase</keyword>
<name>A0A387C3U1_9MICO</name>
<keyword evidence="3" id="KW-1185">Reference proteome</keyword>
<evidence type="ECO:0000313" key="3">
    <source>
        <dbReference type="Proteomes" id="UP000275069"/>
    </source>
</evidence>
<feature type="domain" description="Aminoglycoside phosphotransferase" evidence="1">
    <location>
        <begin position="35"/>
        <end position="261"/>
    </location>
</feature>
<dbReference type="InterPro" id="IPR011009">
    <property type="entry name" value="Kinase-like_dom_sf"/>
</dbReference>
<dbReference type="Proteomes" id="UP000275069">
    <property type="component" value="Chromosome"/>
</dbReference>
<dbReference type="GO" id="GO:0016740">
    <property type="term" value="F:transferase activity"/>
    <property type="evidence" value="ECO:0007669"/>
    <property type="project" value="UniProtKB-KW"/>
</dbReference>
<dbReference type="EMBL" id="CP032624">
    <property type="protein sequence ID" value="AYG05241.1"/>
    <property type="molecule type" value="Genomic_DNA"/>
</dbReference>